<organism evidence="4 5">
    <name type="scientific">Leptospira sarikeiensis</name>
    <dbReference type="NCBI Taxonomy" id="2484943"/>
    <lineage>
        <taxon>Bacteria</taxon>
        <taxon>Pseudomonadati</taxon>
        <taxon>Spirochaetota</taxon>
        <taxon>Spirochaetia</taxon>
        <taxon>Leptospirales</taxon>
        <taxon>Leptospiraceae</taxon>
        <taxon>Leptospira</taxon>
    </lineage>
</organism>
<dbReference type="AlphaFoldDB" id="A0A4R9K5Q7"/>
<dbReference type="GO" id="GO:0000160">
    <property type="term" value="P:phosphorelay signal transduction system"/>
    <property type="evidence" value="ECO:0007669"/>
    <property type="project" value="InterPro"/>
</dbReference>
<feature type="modified residue" description="4-aspartylphosphate" evidence="2">
    <location>
        <position position="56"/>
    </location>
</feature>
<evidence type="ECO:0000313" key="5">
    <source>
        <dbReference type="Proteomes" id="UP000297762"/>
    </source>
</evidence>
<evidence type="ECO:0000256" key="1">
    <source>
        <dbReference type="ARBA" id="ARBA00022553"/>
    </source>
</evidence>
<dbReference type="InterPro" id="IPR001789">
    <property type="entry name" value="Sig_transdc_resp-reg_receiver"/>
</dbReference>
<protein>
    <submittedName>
        <fullName evidence="4">Response regulator</fullName>
    </submittedName>
</protein>
<keyword evidence="5" id="KW-1185">Reference proteome</keyword>
<dbReference type="InterPro" id="IPR050595">
    <property type="entry name" value="Bact_response_regulator"/>
</dbReference>
<dbReference type="InterPro" id="IPR011006">
    <property type="entry name" value="CheY-like_superfamily"/>
</dbReference>
<keyword evidence="1 2" id="KW-0597">Phosphoprotein</keyword>
<dbReference type="Gene3D" id="3.40.50.2300">
    <property type="match status" value="1"/>
</dbReference>
<dbReference type="EMBL" id="RQGF01000028">
    <property type="protein sequence ID" value="TGL60627.1"/>
    <property type="molecule type" value="Genomic_DNA"/>
</dbReference>
<reference evidence="4" key="1">
    <citation type="journal article" date="2019" name="PLoS Negl. Trop. Dis.">
        <title>Revisiting the worldwide diversity of Leptospira species in the environment.</title>
        <authorList>
            <person name="Vincent A.T."/>
            <person name="Schiettekatte O."/>
            <person name="Bourhy P."/>
            <person name="Veyrier F.J."/>
            <person name="Picardeau M."/>
        </authorList>
    </citation>
    <scope>NUCLEOTIDE SEQUENCE [LARGE SCALE GENOMIC DNA]</scope>
    <source>
        <strain evidence="4">201702455</strain>
    </source>
</reference>
<evidence type="ECO:0000256" key="2">
    <source>
        <dbReference type="PROSITE-ProRule" id="PRU00169"/>
    </source>
</evidence>
<dbReference type="SMART" id="SM00448">
    <property type="entry name" value="REC"/>
    <property type="match status" value="1"/>
</dbReference>
<feature type="domain" description="Response regulatory" evidence="3">
    <location>
        <begin position="7"/>
        <end position="119"/>
    </location>
</feature>
<comment type="caution">
    <text evidence="4">The sequence shown here is derived from an EMBL/GenBank/DDBJ whole genome shotgun (WGS) entry which is preliminary data.</text>
</comment>
<dbReference type="PANTHER" id="PTHR44591">
    <property type="entry name" value="STRESS RESPONSE REGULATOR PROTEIN 1"/>
    <property type="match status" value="1"/>
</dbReference>
<evidence type="ECO:0000313" key="4">
    <source>
        <dbReference type="EMBL" id="TGL60627.1"/>
    </source>
</evidence>
<sequence length="119" mass="13300">MKETRKRILIVEDEALNALFLQNILGKEFEVVAIVDNGPEAVLCAKEENPDCILMDIKINGPMDGIETIHQILSEKRIDHIYCTAYSESSVTDRADATKPKGILPKPLDVLALKNLIRN</sequence>
<dbReference type="OrthoDB" id="5343928at2"/>
<gene>
    <name evidence="4" type="ORF">EHQ64_12415</name>
</gene>
<dbReference type="PANTHER" id="PTHR44591:SF3">
    <property type="entry name" value="RESPONSE REGULATORY DOMAIN-CONTAINING PROTEIN"/>
    <property type="match status" value="1"/>
</dbReference>
<dbReference type="Proteomes" id="UP000297762">
    <property type="component" value="Unassembled WGS sequence"/>
</dbReference>
<dbReference type="SUPFAM" id="SSF52172">
    <property type="entry name" value="CheY-like"/>
    <property type="match status" value="1"/>
</dbReference>
<name>A0A4R9K5Q7_9LEPT</name>
<proteinExistence type="predicted"/>
<evidence type="ECO:0000259" key="3">
    <source>
        <dbReference type="PROSITE" id="PS50110"/>
    </source>
</evidence>
<accession>A0A4R9K5Q7</accession>
<dbReference type="PROSITE" id="PS50110">
    <property type="entry name" value="RESPONSE_REGULATORY"/>
    <property type="match status" value="1"/>
</dbReference>
<dbReference type="Pfam" id="PF00072">
    <property type="entry name" value="Response_reg"/>
    <property type="match status" value="1"/>
</dbReference>